<dbReference type="Proteomes" id="UP000325576">
    <property type="component" value="Unassembled WGS sequence"/>
</dbReference>
<gene>
    <name evidence="1" type="ORF">BS297_11555</name>
</gene>
<proteinExistence type="predicted"/>
<reference evidence="1 2" key="1">
    <citation type="journal article" date="2017" name="Poromechanics V (2013)">
        <title>Genomic Characterization of the Arsenic-Tolerant Actinobacterium, &lt;i&gt;Rhodococcus erythropolis&lt;/i&gt; S43.</title>
        <authorList>
            <person name="Retamal-Morales G."/>
            <person name="Mehnert M."/>
            <person name="Schwabe R."/>
            <person name="Tischler D."/>
            <person name="Schloemann M."/>
            <person name="Levican G.J."/>
        </authorList>
    </citation>
    <scope>NUCLEOTIDE SEQUENCE [LARGE SCALE GENOMIC DNA]</scope>
    <source>
        <strain evidence="1 2">S43</strain>
    </source>
</reference>
<organism evidence="1 2">
    <name type="scientific">Rhodococcus erythropolis</name>
    <name type="common">Arthrobacter picolinophilus</name>
    <dbReference type="NCBI Taxonomy" id="1833"/>
    <lineage>
        <taxon>Bacteria</taxon>
        <taxon>Bacillati</taxon>
        <taxon>Actinomycetota</taxon>
        <taxon>Actinomycetes</taxon>
        <taxon>Mycobacteriales</taxon>
        <taxon>Nocardiaceae</taxon>
        <taxon>Rhodococcus</taxon>
        <taxon>Rhodococcus erythropolis group</taxon>
    </lineage>
</organism>
<evidence type="ECO:0000313" key="2">
    <source>
        <dbReference type="Proteomes" id="UP000325576"/>
    </source>
</evidence>
<sequence length="197" mass="22514">MSIPVYNPGPVDWLHLDRVAAAELWVELRPWVEHLRRRYDLGNQILSCWFKHDPLVEELTAAMWAHREVYQQLSKNPYHGGMAAWHYQVLWPLVQRIPTMAGFEECRSGACGYAPDEPEIADDFAEFIATDADRRTEPEPAAESASPMSVLTMDQVLEMIDSARASAEDPSDDFTAVDIDGARWEFDDDTETYRPVE</sequence>
<evidence type="ECO:0008006" key="3">
    <source>
        <dbReference type="Google" id="ProtNLM"/>
    </source>
</evidence>
<comment type="caution">
    <text evidence="1">The sequence shown here is derived from an EMBL/GenBank/DDBJ whole genome shotgun (WGS) entry which is preliminary data.</text>
</comment>
<protein>
    <recommendedName>
        <fullName evidence="3">DUF4913 domain-containing protein</fullName>
    </recommendedName>
</protein>
<name>A0A5N5E442_RHOER</name>
<accession>A0A5N5E442</accession>
<dbReference type="EMBL" id="MRBO01000356">
    <property type="protein sequence ID" value="KAB2585199.1"/>
    <property type="molecule type" value="Genomic_DNA"/>
</dbReference>
<evidence type="ECO:0000313" key="1">
    <source>
        <dbReference type="EMBL" id="KAB2585199.1"/>
    </source>
</evidence>
<dbReference type="AlphaFoldDB" id="A0A5N5E442"/>